<keyword evidence="1 4" id="KW-0805">Transcription regulation</keyword>
<comment type="caution">
    <text evidence="5">The sequence shown here is derived from an EMBL/GenBank/DDBJ whole genome shotgun (WGS) entry which is preliminary data.</text>
</comment>
<dbReference type="PIRSF" id="PIRSF006707">
    <property type="entry name" value="MJ1563"/>
    <property type="match status" value="1"/>
</dbReference>
<dbReference type="SUPFAM" id="SSF46785">
    <property type="entry name" value="Winged helix' DNA-binding domain"/>
    <property type="match status" value="1"/>
</dbReference>
<dbReference type="EMBL" id="JAFBEC010000003">
    <property type="protein sequence ID" value="MBM7632161.1"/>
    <property type="molecule type" value="Genomic_DNA"/>
</dbReference>
<evidence type="ECO:0000313" key="6">
    <source>
        <dbReference type="Proteomes" id="UP000741863"/>
    </source>
</evidence>
<dbReference type="GO" id="GO:0003677">
    <property type="term" value="F:DNA binding"/>
    <property type="evidence" value="ECO:0007669"/>
    <property type="project" value="UniProtKB-KW"/>
</dbReference>
<dbReference type="Proteomes" id="UP000741863">
    <property type="component" value="Unassembled WGS sequence"/>
</dbReference>
<keyword evidence="3 4" id="KW-0804">Transcription</keyword>
<keyword evidence="6" id="KW-1185">Reference proteome</keyword>
<evidence type="ECO:0000256" key="2">
    <source>
        <dbReference type="ARBA" id="ARBA00023125"/>
    </source>
</evidence>
<evidence type="ECO:0000256" key="4">
    <source>
        <dbReference type="PIRNR" id="PIRNR006707"/>
    </source>
</evidence>
<dbReference type="InterPro" id="IPR026282">
    <property type="entry name" value="MJ1563"/>
</dbReference>
<gene>
    <name evidence="5" type="ORF">JOD17_001254</name>
</gene>
<keyword evidence="2 4" id="KW-0238">DNA-binding</keyword>
<sequence length="189" mass="22317">MSDHSAAQEELEQIHALIKNGIADTMDIYGVNRSVGQLYATLYLSDEPMTLDQLRDELGMSKGSMSLGVRKLLEEKIIHRVYRKGERKDLYQAEQDFFQFFISFFTRRWEREKNVNLYAVKQAQPRYQALMEDPDTPEDVRAEAERHFNKINDSLQYYRFLDILVEEFEEGDLAQKLLERHNKRQASES</sequence>
<proteinExistence type="inferred from homology"/>
<dbReference type="InterPro" id="IPR036388">
    <property type="entry name" value="WH-like_DNA-bd_sf"/>
</dbReference>
<organism evidence="5 6">
    <name type="scientific">Geomicrobium sediminis</name>
    <dbReference type="NCBI Taxonomy" id="1347788"/>
    <lineage>
        <taxon>Bacteria</taxon>
        <taxon>Bacillati</taxon>
        <taxon>Bacillota</taxon>
        <taxon>Bacilli</taxon>
        <taxon>Bacillales</taxon>
        <taxon>Geomicrobium</taxon>
    </lineage>
</organism>
<comment type="similarity">
    <text evidence="4">Belongs to the GbsR family.</text>
</comment>
<dbReference type="Gene3D" id="1.10.10.10">
    <property type="entry name" value="Winged helix-like DNA-binding domain superfamily/Winged helix DNA-binding domain"/>
    <property type="match status" value="1"/>
</dbReference>
<protein>
    <recommendedName>
        <fullName evidence="4">HTH-type transcriptional regulator</fullName>
    </recommendedName>
</protein>
<evidence type="ECO:0000313" key="5">
    <source>
        <dbReference type="EMBL" id="MBM7632161.1"/>
    </source>
</evidence>
<dbReference type="PANTHER" id="PTHR38465:SF1">
    <property type="entry name" value="HTH-TYPE TRANSCRIPTIONAL REGULATOR MJ1563-RELATED"/>
    <property type="match status" value="1"/>
</dbReference>
<evidence type="ECO:0000256" key="3">
    <source>
        <dbReference type="ARBA" id="ARBA00023163"/>
    </source>
</evidence>
<reference evidence="5 6" key="1">
    <citation type="submission" date="2021-01" db="EMBL/GenBank/DDBJ databases">
        <title>Genomic Encyclopedia of Type Strains, Phase IV (KMG-IV): sequencing the most valuable type-strain genomes for metagenomic binning, comparative biology and taxonomic classification.</title>
        <authorList>
            <person name="Goeker M."/>
        </authorList>
    </citation>
    <scope>NUCLEOTIDE SEQUENCE [LARGE SCALE GENOMIC DNA]</scope>
    <source>
        <strain evidence="5 6">DSM 25540</strain>
    </source>
</reference>
<dbReference type="RefSeq" id="WP_204696280.1">
    <property type="nucleotide sequence ID" value="NZ_JAFBEC010000003.1"/>
</dbReference>
<name>A0ABS2PAJ8_9BACL</name>
<dbReference type="InterPro" id="IPR036390">
    <property type="entry name" value="WH_DNA-bd_sf"/>
</dbReference>
<dbReference type="PANTHER" id="PTHR38465">
    <property type="entry name" value="HTH-TYPE TRANSCRIPTIONAL REGULATOR MJ1563-RELATED"/>
    <property type="match status" value="1"/>
</dbReference>
<dbReference type="InterPro" id="IPR052362">
    <property type="entry name" value="HTH-GbsR_regulator"/>
</dbReference>
<accession>A0ABS2PAJ8</accession>
<evidence type="ECO:0000256" key="1">
    <source>
        <dbReference type="ARBA" id="ARBA00023015"/>
    </source>
</evidence>